<protein>
    <submittedName>
        <fullName evidence="2">Uncharacterized protein</fullName>
    </submittedName>
</protein>
<evidence type="ECO:0000256" key="1">
    <source>
        <dbReference type="SAM" id="MobiDB-lite"/>
    </source>
</evidence>
<name>A0ABT9QUD6_9ACTN</name>
<feature type="region of interest" description="Disordered" evidence="1">
    <location>
        <begin position="1"/>
        <end position="37"/>
    </location>
</feature>
<feature type="compositionally biased region" description="Polar residues" evidence="1">
    <location>
        <begin position="18"/>
        <end position="31"/>
    </location>
</feature>
<dbReference type="Proteomes" id="UP001225356">
    <property type="component" value="Unassembled WGS sequence"/>
</dbReference>
<dbReference type="EMBL" id="JAUSQU010000001">
    <property type="protein sequence ID" value="MDP9849619.1"/>
    <property type="molecule type" value="Genomic_DNA"/>
</dbReference>
<organism evidence="2 3">
    <name type="scientific">Streptosporangium lutulentum</name>
    <dbReference type="NCBI Taxonomy" id="1461250"/>
    <lineage>
        <taxon>Bacteria</taxon>
        <taxon>Bacillati</taxon>
        <taxon>Actinomycetota</taxon>
        <taxon>Actinomycetes</taxon>
        <taxon>Streptosporangiales</taxon>
        <taxon>Streptosporangiaceae</taxon>
        <taxon>Streptosporangium</taxon>
    </lineage>
</organism>
<sequence>MSKTTSPAVRAPASPSPIDTTGRLSHSSAQNGAAGFTGCTISASTRWSRSWRASVRSRIGSPAASRINA</sequence>
<evidence type="ECO:0000313" key="2">
    <source>
        <dbReference type="EMBL" id="MDP9849619.1"/>
    </source>
</evidence>
<proteinExistence type="predicted"/>
<comment type="caution">
    <text evidence="2">The sequence shown here is derived from an EMBL/GenBank/DDBJ whole genome shotgun (WGS) entry which is preliminary data.</text>
</comment>
<keyword evidence="3" id="KW-1185">Reference proteome</keyword>
<gene>
    <name evidence="2" type="ORF">J2853_008830</name>
</gene>
<evidence type="ECO:0000313" key="3">
    <source>
        <dbReference type="Proteomes" id="UP001225356"/>
    </source>
</evidence>
<reference evidence="2 3" key="1">
    <citation type="submission" date="2023-07" db="EMBL/GenBank/DDBJ databases">
        <title>Sequencing the genomes of 1000 actinobacteria strains.</title>
        <authorList>
            <person name="Klenk H.-P."/>
        </authorList>
    </citation>
    <scope>NUCLEOTIDE SEQUENCE [LARGE SCALE GENOMIC DNA]</scope>
    <source>
        <strain evidence="2 3">DSM 46740</strain>
    </source>
</reference>
<feature type="compositionally biased region" description="Low complexity" evidence="1">
    <location>
        <begin position="1"/>
        <end position="17"/>
    </location>
</feature>
<accession>A0ABT9QUD6</accession>